<dbReference type="AlphaFoldDB" id="A0A6A6QK01"/>
<feature type="non-terminal residue" evidence="8">
    <location>
        <position position="1"/>
    </location>
</feature>
<sequence>MASSVAAPAQHKQPSRKGKKAWRKNVDTTEIEQGLDDVRDEVILGGVISEKPSSELFSLDTTGSAGIKKTYKTGKPLKADEIIAARSAVPAVSMRKRPASRTTDGIIASKGKKPRISNKEYDRLRAIAYGGEQVQKDVVRLEGATHDPWAAEEKAQDPKFSFLEEKRAKREPVTLKRAPVSLVASGKAVPAVTKPEAGKSYNPNFEDWKGVLKREGDKEVEAEKKRLEKAEFDRERQERIMAMAAEPDLVSDDGEIAWESEWEGFQSEVEEDSLKKKRPERKTQPERNKMKRRKEAERLALHEAKSKERDRQHAQIKAVAKAVKAEEKAKEATRALVVVGEDDSSDEGDEVLRRKSLGKARIPEAPLEVVLSDELQDSLRLLKPEGNLLKDRFRSMMVRGRIESRRPIAFHKQRKMKATEKWSYKDWKLPQY</sequence>
<name>A0A6A6QK01_9PEZI</name>
<gene>
    <name evidence="8" type="ORF">BU16DRAFT_514593</name>
</gene>
<feature type="compositionally biased region" description="Acidic residues" evidence="7">
    <location>
        <begin position="249"/>
        <end position="262"/>
    </location>
</feature>
<evidence type="ECO:0000256" key="6">
    <source>
        <dbReference type="ARBA" id="ARBA00023242"/>
    </source>
</evidence>
<evidence type="ECO:0000256" key="3">
    <source>
        <dbReference type="ARBA" id="ARBA00008838"/>
    </source>
</evidence>
<proteinExistence type="inferred from homology"/>
<dbReference type="EMBL" id="MU004194">
    <property type="protein sequence ID" value="KAF2492003.1"/>
    <property type="molecule type" value="Genomic_DNA"/>
</dbReference>
<dbReference type="OrthoDB" id="5072at2759"/>
<evidence type="ECO:0000256" key="1">
    <source>
        <dbReference type="ARBA" id="ARBA00004604"/>
    </source>
</evidence>
<evidence type="ECO:0000256" key="5">
    <source>
        <dbReference type="ARBA" id="ARBA00022517"/>
    </source>
</evidence>
<reference evidence="8" key="1">
    <citation type="journal article" date="2020" name="Stud. Mycol.">
        <title>101 Dothideomycetes genomes: a test case for predicting lifestyles and emergence of pathogens.</title>
        <authorList>
            <person name="Haridas S."/>
            <person name="Albert R."/>
            <person name="Binder M."/>
            <person name="Bloem J."/>
            <person name="Labutti K."/>
            <person name="Salamov A."/>
            <person name="Andreopoulos B."/>
            <person name="Baker S."/>
            <person name="Barry K."/>
            <person name="Bills G."/>
            <person name="Bluhm B."/>
            <person name="Cannon C."/>
            <person name="Castanera R."/>
            <person name="Culley D."/>
            <person name="Daum C."/>
            <person name="Ezra D."/>
            <person name="Gonzalez J."/>
            <person name="Henrissat B."/>
            <person name="Kuo A."/>
            <person name="Liang C."/>
            <person name="Lipzen A."/>
            <person name="Lutzoni F."/>
            <person name="Magnuson J."/>
            <person name="Mondo S."/>
            <person name="Nolan M."/>
            <person name="Ohm R."/>
            <person name="Pangilinan J."/>
            <person name="Park H.-J."/>
            <person name="Ramirez L."/>
            <person name="Alfaro M."/>
            <person name="Sun H."/>
            <person name="Tritt A."/>
            <person name="Yoshinaga Y."/>
            <person name="Zwiers L.-H."/>
            <person name="Turgeon B."/>
            <person name="Goodwin S."/>
            <person name="Spatafora J."/>
            <person name="Crous P."/>
            <person name="Grigoriev I."/>
        </authorList>
    </citation>
    <scope>NUCLEOTIDE SEQUENCE</scope>
    <source>
        <strain evidence="8">CBS 269.34</strain>
    </source>
</reference>
<dbReference type="GO" id="GO:0000027">
    <property type="term" value="P:ribosomal large subunit assembly"/>
    <property type="evidence" value="ECO:0007669"/>
    <property type="project" value="TreeGrafter"/>
</dbReference>
<feature type="region of interest" description="Disordered" evidence="7">
    <location>
        <begin position="1"/>
        <end position="31"/>
    </location>
</feature>
<dbReference type="Pfam" id="PF07767">
    <property type="entry name" value="Nop53"/>
    <property type="match status" value="1"/>
</dbReference>
<accession>A0A6A6QK01</accession>
<dbReference type="GO" id="GO:0005654">
    <property type="term" value="C:nucleoplasm"/>
    <property type="evidence" value="ECO:0007669"/>
    <property type="project" value="UniProtKB-SubCell"/>
</dbReference>
<dbReference type="Proteomes" id="UP000799750">
    <property type="component" value="Unassembled WGS sequence"/>
</dbReference>
<evidence type="ECO:0000256" key="2">
    <source>
        <dbReference type="ARBA" id="ARBA00004642"/>
    </source>
</evidence>
<dbReference type="PANTHER" id="PTHR14211">
    <property type="entry name" value="GLIOMA SUPPRESSOR CANDIDATE REGION GENE 2"/>
    <property type="match status" value="1"/>
</dbReference>
<protein>
    <recommendedName>
        <fullName evidence="4">Ribosome biogenesis protein NOP53</fullName>
    </recommendedName>
</protein>
<dbReference type="GO" id="GO:0005730">
    <property type="term" value="C:nucleolus"/>
    <property type="evidence" value="ECO:0007669"/>
    <property type="project" value="UniProtKB-SubCell"/>
</dbReference>
<evidence type="ECO:0000256" key="7">
    <source>
        <dbReference type="SAM" id="MobiDB-lite"/>
    </source>
</evidence>
<feature type="region of interest" description="Disordered" evidence="7">
    <location>
        <begin position="90"/>
        <end position="114"/>
    </location>
</feature>
<dbReference type="PIRSF" id="PIRSF017302">
    <property type="entry name" value="Gltscr2"/>
    <property type="match status" value="1"/>
</dbReference>
<feature type="region of interest" description="Disordered" evidence="7">
    <location>
        <begin position="243"/>
        <end position="314"/>
    </location>
</feature>
<feature type="compositionally biased region" description="Basic and acidic residues" evidence="7">
    <location>
        <begin position="281"/>
        <end position="313"/>
    </location>
</feature>
<dbReference type="InterPro" id="IPR011687">
    <property type="entry name" value="Nop53/GLTSCR2"/>
</dbReference>
<comment type="subcellular location">
    <subcellularLocation>
        <location evidence="1">Nucleus</location>
        <location evidence="1">Nucleolus</location>
    </subcellularLocation>
    <subcellularLocation>
        <location evidence="2">Nucleus</location>
        <location evidence="2">Nucleoplasm</location>
    </subcellularLocation>
</comment>
<evidence type="ECO:0000313" key="8">
    <source>
        <dbReference type="EMBL" id="KAF2492003.1"/>
    </source>
</evidence>
<evidence type="ECO:0000256" key="4">
    <source>
        <dbReference type="ARBA" id="ARBA00018339"/>
    </source>
</evidence>
<organism evidence="8 9">
    <name type="scientific">Lophium mytilinum</name>
    <dbReference type="NCBI Taxonomy" id="390894"/>
    <lineage>
        <taxon>Eukaryota</taxon>
        <taxon>Fungi</taxon>
        <taxon>Dikarya</taxon>
        <taxon>Ascomycota</taxon>
        <taxon>Pezizomycotina</taxon>
        <taxon>Dothideomycetes</taxon>
        <taxon>Pleosporomycetidae</taxon>
        <taxon>Mytilinidiales</taxon>
        <taxon>Mytilinidiaceae</taxon>
        <taxon>Lophium</taxon>
    </lineage>
</organism>
<keyword evidence="6" id="KW-0539">Nucleus</keyword>
<keyword evidence="5" id="KW-0690">Ribosome biogenesis</keyword>
<dbReference type="GO" id="GO:0008097">
    <property type="term" value="F:5S rRNA binding"/>
    <property type="evidence" value="ECO:0007669"/>
    <property type="project" value="TreeGrafter"/>
</dbReference>
<dbReference type="PANTHER" id="PTHR14211:SF7">
    <property type="entry name" value="RIBOSOME BIOGENESIS PROTEIN NOP53"/>
    <property type="match status" value="1"/>
</dbReference>
<dbReference type="GO" id="GO:0006364">
    <property type="term" value="P:rRNA processing"/>
    <property type="evidence" value="ECO:0007669"/>
    <property type="project" value="TreeGrafter"/>
</dbReference>
<evidence type="ECO:0000313" key="9">
    <source>
        <dbReference type="Proteomes" id="UP000799750"/>
    </source>
</evidence>
<comment type="similarity">
    <text evidence="3">Belongs to the NOP53 family.</text>
</comment>
<keyword evidence="9" id="KW-1185">Reference proteome</keyword>
<feature type="compositionally biased region" description="Basic residues" evidence="7">
    <location>
        <begin position="13"/>
        <end position="23"/>
    </location>
</feature>